<dbReference type="OrthoDB" id="1930084at2759"/>
<dbReference type="VEuPathDB" id="TrichDB:TVAG_292980"/>
<keyword evidence="3" id="KW-0464">Manganese</keyword>
<comment type="catalytic activity">
    <reaction evidence="4">
        <text>O-phospho-L-threonyl-[protein] + H2O = L-threonyl-[protein] + phosphate</text>
        <dbReference type="Rhea" id="RHEA:47004"/>
        <dbReference type="Rhea" id="RHEA-COMP:11060"/>
        <dbReference type="Rhea" id="RHEA-COMP:11605"/>
        <dbReference type="ChEBI" id="CHEBI:15377"/>
        <dbReference type="ChEBI" id="CHEBI:30013"/>
        <dbReference type="ChEBI" id="CHEBI:43474"/>
        <dbReference type="ChEBI" id="CHEBI:61977"/>
        <dbReference type="EC" id="3.1.3.16"/>
    </reaction>
</comment>
<keyword evidence="1" id="KW-0479">Metal-binding</keyword>
<dbReference type="InterPro" id="IPR047129">
    <property type="entry name" value="PPA2-like"/>
</dbReference>
<name>A2EWY8_TRIV3</name>
<evidence type="ECO:0000256" key="2">
    <source>
        <dbReference type="ARBA" id="ARBA00022801"/>
    </source>
</evidence>
<evidence type="ECO:0000259" key="5">
    <source>
        <dbReference type="PROSITE" id="PS00125"/>
    </source>
</evidence>
<evidence type="ECO:0000256" key="3">
    <source>
        <dbReference type="ARBA" id="ARBA00023211"/>
    </source>
</evidence>
<dbReference type="SMART" id="SM00156">
    <property type="entry name" value="PP2Ac"/>
    <property type="match status" value="1"/>
</dbReference>
<dbReference type="EMBL" id="DS113523">
    <property type="protein sequence ID" value="EAY02830.1"/>
    <property type="molecule type" value="Genomic_DNA"/>
</dbReference>
<keyword evidence="2 4" id="KW-0378">Hydrolase</keyword>
<dbReference type="InterPro" id="IPR029052">
    <property type="entry name" value="Metallo-depent_PP-like"/>
</dbReference>
<dbReference type="GO" id="GO:0005737">
    <property type="term" value="C:cytoplasm"/>
    <property type="evidence" value="ECO:0000318"/>
    <property type="project" value="GO_Central"/>
</dbReference>
<dbReference type="GO" id="GO:0004722">
    <property type="term" value="F:protein serine/threonine phosphatase activity"/>
    <property type="evidence" value="ECO:0000318"/>
    <property type="project" value="GO_Central"/>
</dbReference>
<dbReference type="PANTHER" id="PTHR45619">
    <property type="entry name" value="SERINE/THREONINE-PROTEIN PHOSPHATASE PP2A-RELATED"/>
    <property type="match status" value="1"/>
</dbReference>
<dbReference type="GO" id="GO:0005634">
    <property type="term" value="C:nucleus"/>
    <property type="evidence" value="ECO:0000318"/>
    <property type="project" value="GO_Central"/>
</dbReference>
<dbReference type="PROSITE" id="PS00125">
    <property type="entry name" value="SER_THR_PHOSPHATASE"/>
    <property type="match status" value="1"/>
</dbReference>
<dbReference type="InterPro" id="IPR006186">
    <property type="entry name" value="Ser/Thr-sp_prot-phosphatase"/>
</dbReference>
<dbReference type="Gene3D" id="3.60.21.10">
    <property type="match status" value="1"/>
</dbReference>
<dbReference type="STRING" id="5722.A2EWY8"/>
<feature type="domain" description="Serine/threonine specific protein phosphatases" evidence="5">
    <location>
        <begin position="32"/>
        <end position="37"/>
    </location>
</feature>
<dbReference type="KEGG" id="tva:4760670"/>
<dbReference type="VEuPathDB" id="TrichDB:TVAGG3_0267830"/>
<dbReference type="Proteomes" id="UP000001542">
    <property type="component" value="Unassembled WGS sequence"/>
</dbReference>
<evidence type="ECO:0000256" key="1">
    <source>
        <dbReference type="ARBA" id="ARBA00022723"/>
    </source>
</evidence>
<reference evidence="6" key="1">
    <citation type="submission" date="2006-10" db="EMBL/GenBank/DDBJ databases">
        <authorList>
            <person name="Amadeo P."/>
            <person name="Zhao Q."/>
            <person name="Wortman J."/>
            <person name="Fraser-Liggett C."/>
            <person name="Carlton J."/>
        </authorList>
    </citation>
    <scope>NUCLEOTIDE SEQUENCE</scope>
    <source>
        <strain evidence="6">G3</strain>
    </source>
</reference>
<dbReference type="EC" id="3.1.3.16" evidence="4"/>
<sequence>MGDYVDRGYYSMETFALLMAYKVKYPDSFYMLRGNHENRSINAIYGFYDEIVQRYGHAGLWKLCNEVMDMLPMAALIENRIYCVHGGLSPEIKLADQLALLERRQEIPQSGPLQDIVWSDPEDISGWATNQRGAGLLFGTRPTEEFCYNNRIELIARAHQMMQEGYMYHFGKQQLVTVWSAPNYMYRLGNKAATLYVDSNGQRTFRVFEAVPDSEQKVPTDHVSPYFL</sequence>
<reference evidence="6" key="2">
    <citation type="journal article" date="2007" name="Science">
        <title>Draft genome sequence of the sexually transmitted pathogen Trichomonas vaginalis.</title>
        <authorList>
            <person name="Carlton J.M."/>
            <person name="Hirt R.P."/>
            <person name="Silva J.C."/>
            <person name="Delcher A.L."/>
            <person name="Schatz M."/>
            <person name="Zhao Q."/>
            <person name="Wortman J.R."/>
            <person name="Bidwell S.L."/>
            <person name="Alsmark U.C.M."/>
            <person name="Besteiro S."/>
            <person name="Sicheritz-Ponten T."/>
            <person name="Noel C.J."/>
            <person name="Dacks J.B."/>
            <person name="Foster P.G."/>
            <person name="Simillion C."/>
            <person name="Van de Peer Y."/>
            <person name="Miranda-Saavedra D."/>
            <person name="Barton G.J."/>
            <person name="Westrop G.D."/>
            <person name="Mueller S."/>
            <person name="Dessi D."/>
            <person name="Fiori P.L."/>
            <person name="Ren Q."/>
            <person name="Paulsen I."/>
            <person name="Zhang H."/>
            <person name="Bastida-Corcuera F.D."/>
            <person name="Simoes-Barbosa A."/>
            <person name="Brown M.T."/>
            <person name="Hayes R.D."/>
            <person name="Mukherjee M."/>
            <person name="Okumura C.Y."/>
            <person name="Schneider R."/>
            <person name="Smith A.J."/>
            <person name="Vanacova S."/>
            <person name="Villalvazo M."/>
            <person name="Haas B.J."/>
            <person name="Pertea M."/>
            <person name="Feldblyum T.V."/>
            <person name="Utterback T.R."/>
            <person name="Shu C.L."/>
            <person name="Osoegawa K."/>
            <person name="de Jong P.J."/>
            <person name="Hrdy I."/>
            <person name="Horvathova L."/>
            <person name="Zubacova Z."/>
            <person name="Dolezal P."/>
            <person name="Malik S.B."/>
            <person name="Logsdon J.M. Jr."/>
            <person name="Henze K."/>
            <person name="Gupta A."/>
            <person name="Wang C.C."/>
            <person name="Dunne R.L."/>
            <person name="Upcroft J.A."/>
            <person name="Upcroft P."/>
            <person name="White O."/>
            <person name="Salzberg S.L."/>
            <person name="Tang P."/>
            <person name="Chiu C.-H."/>
            <person name="Lee Y.-S."/>
            <person name="Embley T.M."/>
            <person name="Coombs G.H."/>
            <person name="Mottram J.C."/>
            <person name="Tachezy J."/>
            <person name="Fraser-Liggett C.M."/>
            <person name="Johnson P.J."/>
        </authorList>
    </citation>
    <scope>NUCLEOTIDE SEQUENCE [LARGE SCALE GENOMIC DNA]</scope>
    <source>
        <strain evidence="6">G3</strain>
    </source>
</reference>
<dbReference type="InParanoid" id="A2EWY8"/>
<evidence type="ECO:0000256" key="4">
    <source>
        <dbReference type="RuleBase" id="RU004273"/>
    </source>
</evidence>
<dbReference type="Pfam" id="PF00149">
    <property type="entry name" value="Metallophos"/>
    <property type="match status" value="1"/>
</dbReference>
<dbReference type="GO" id="GO:0000724">
    <property type="term" value="P:double-strand break repair via homologous recombination"/>
    <property type="evidence" value="ECO:0000318"/>
    <property type="project" value="GO_Central"/>
</dbReference>
<dbReference type="eggNOG" id="KOG0373">
    <property type="taxonomic scope" value="Eukaryota"/>
</dbReference>
<dbReference type="SUPFAM" id="SSF56300">
    <property type="entry name" value="Metallo-dependent phosphatases"/>
    <property type="match status" value="1"/>
</dbReference>
<dbReference type="AlphaFoldDB" id="A2EWY8"/>
<dbReference type="InterPro" id="IPR004843">
    <property type="entry name" value="Calcineurin-like_PHP"/>
</dbReference>
<proteinExistence type="inferred from homology"/>
<dbReference type="PRINTS" id="PR00114">
    <property type="entry name" value="STPHPHTASE"/>
</dbReference>
<evidence type="ECO:0000313" key="6">
    <source>
        <dbReference type="EMBL" id="EAY02830.1"/>
    </source>
</evidence>
<dbReference type="OMA" id="VWEWCCT"/>
<protein>
    <recommendedName>
        <fullName evidence="4">Serine/threonine-protein phosphatase</fullName>
        <ecNumber evidence="4">3.1.3.16</ecNumber>
    </recommendedName>
</protein>
<dbReference type="SMR" id="A2EWY8"/>
<comment type="similarity">
    <text evidence="4">Belongs to the PPP phosphatase family.</text>
</comment>
<evidence type="ECO:0000313" key="7">
    <source>
        <dbReference type="Proteomes" id="UP000001542"/>
    </source>
</evidence>
<organism evidence="6 7">
    <name type="scientific">Trichomonas vaginalis (strain ATCC PRA-98 / G3)</name>
    <dbReference type="NCBI Taxonomy" id="412133"/>
    <lineage>
        <taxon>Eukaryota</taxon>
        <taxon>Metamonada</taxon>
        <taxon>Parabasalia</taxon>
        <taxon>Trichomonadida</taxon>
        <taxon>Trichomonadidae</taxon>
        <taxon>Trichomonas</taxon>
    </lineage>
</organism>
<dbReference type="GO" id="GO:0046872">
    <property type="term" value="F:metal ion binding"/>
    <property type="evidence" value="ECO:0007669"/>
    <property type="project" value="UniProtKB-KW"/>
</dbReference>
<gene>
    <name evidence="6" type="ORF">TVAG_292980</name>
</gene>
<keyword evidence="7" id="KW-1185">Reference proteome</keyword>
<accession>A2EWY8</accession>